<dbReference type="InterPro" id="IPR036874">
    <property type="entry name" value="Carbonic_anhydrase_sf"/>
</dbReference>
<evidence type="ECO:0000256" key="6">
    <source>
        <dbReference type="PIRSR" id="PIRSR601765-1"/>
    </source>
</evidence>
<evidence type="ECO:0000256" key="1">
    <source>
        <dbReference type="ARBA" id="ARBA00006217"/>
    </source>
</evidence>
<dbReference type="OrthoDB" id="9792260at2"/>
<feature type="binding site" evidence="6">
    <location>
        <position position="38"/>
    </location>
    <ligand>
        <name>Zn(2+)</name>
        <dbReference type="ChEBI" id="CHEBI:29105"/>
    </ligand>
</feature>
<comment type="catalytic activity">
    <reaction evidence="5">
        <text>hydrogencarbonate + H(+) = CO2 + H2O</text>
        <dbReference type="Rhea" id="RHEA:10748"/>
        <dbReference type="ChEBI" id="CHEBI:15377"/>
        <dbReference type="ChEBI" id="CHEBI:15378"/>
        <dbReference type="ChEBI" id="CHEBI:16526"/>
        <dbReference type="ChEBI" id="CHEBI:17544"/>
        <dbReference type="EC" id="4.2.1.1"/>
    </reaction>
</comment>
<keyword evidence="8" id="KW-1185">Reference proteome</keyword>
<dbReference type="EC" id="4.2.1.1" evidence="2"/>
<gene>
    <name evidence="7" type="ORF">E4665_05120</name>
</gene>
<dbReference type="SUPFAM" id="SSF53056">
    <property type="entry name" value="beta-carbonic anhydrase, cab"/>
    <property type="match status" value="1"/>
</dbReference>
<organism evidence="7 8">
    <name type="scientific">Sporolactobacillus shoreae</name>
    <dbReference type="NCBI Taxonomy" id="1465501"/>
    <lineage>
        <taxon>Bacteria</taxon>
        <taxon>Bacillati</taxon>
        <taxon>Bacillota</taxon>
        <taxon>Bacilli</taxon>
        <taxon>Bacillales</taxon>
        <taxon>Sporolactobacillaceae</taxon>
        <taxon>Sporolactobacillus</taxon>
    </lineage>
</organism>
<dbReference type="InterPro" id="IPR001765">
    <property type="entry name" value="Carbonic_anhydrase"/>
</dbReference>
<evidence type="ECO:0000256" key="5">
    <source>
        <dbReference type="ARBA" id="ARBA00048348"/>
    </source>
</evidence>
<dbReference type="SMART" id="SM00947">
    <property type="entry name" value="Pro_CA"/>
    <property type="match status" value="1"/>
</dbReference>
<protein>
    <recommendedName>
        <fullName evidence="2">carbonic anhydrase</fullName>
        <ecNumber evidence="2">4.2.1.1</ecNumber>
    </recommendedName>
</protein>
<dbReference type="Proteomes" id="UP000298347">
    <property type="component" value="Unassembled WGS sequence"/>
</dbReference>
<dbReference type="Pfam" id="PF00484">
    <property type="entry name" value="Pro_CA"/>
    <property type="match status" value="1"/>
</dbReference>
<comment type="similarity">
    <text evidence="1">Belongs to the beta-class carbonic anhydrase family.</text>
</comment>
<dbReference type="PANTHER" id="PTHR43175">
    <property type="entry name" value="CARBONIC ANHYDRASE"/>
    <property type="match status" value="1"/>
</dbReference>
<comment type="cofactor">
    <cofactor evidence="6">
        <name>Zn(2+)</name>
        <dbReference type="ChEBI" id="CHEBI:29105"/>
    </cofactor>
    <text evidence="6">Binds 1 zinc ion per subunit.</text>
</comment>
<keyword evidence="3 6" id="KW-0479">Metal-binding</keyword>
<evidence type="ECO:0000256" key="4">
    <source>
        <dbReference type="ARBA" id="ARBA00022833"/>
    </source>
</evidence>
<accession>A0A4Z0GPR4</accession>
<evidence type="ECO:0000256" key="2">
    <source>
        <dbReference type="ARBA" id="ARBA00012925"/>
    </source>
</evidence>
<feature type="binding site" evidence="6">
    <location>
        <position position="99"/>
    </location>
    <ligand>
        <name>Zn(2+)</name>
        <dbReference type="ChEBI" id="CHEBI:29105"/>
    </ligand>
</feature>
<name>A0A4Z0GPR4_9BACL</name>
<evidence type="ECO:0000313" key="8">
    <source>
        <dbReference type="Proteomes" id="UP000298347"/>
    </source>
</evidence>
<dbReference type="Gene3D" id="3.40.1050.10">
    <property type="entry name" value="Carbonic anhydrase"/>
    <property type="match status" value="1"/>
</dbReference>
<feature type="binding site" evidence="6">
    <location>
        <position position="96"/>
    </location>
    <ligand>
        <name>Zn(2+)</name>
        <dbReference type="ChEBI" id="CHEBI:29105"/>
    </ligand>
</feature>
<dbReference type="RefSeq" id="WP_135347720.1">
    <property type="nucleotide sequence ID" value="NZ_SRJD01000004.1"/>
</dbReference>
<proteinExistence type="inferred from homology"/>
<reference evidence="7 8" key="1">
    <citation type="journal article" date="2015" name="Int. J. Syst. Evol. Microbiol.">
        <title>Sporolactobacillus shoreae sp. nov. and Sporolactobacillus spathodeae sp. nov., two spore-forming lactic acid bacteria isolated from tree barks in Thailand.</title>
        <authorList>
            <person name="Thamacharoensuk T."/>
            <person name="Kitahara M."/>
            <person name="Ohkuma M."/>
            <person name="Thongchul N."/>
            <person name="Tanasupawat S."/>
        </authorList>
    </citation>
    <scope>NUCLEOTIDE SEQUENCE [LARGE SCALE GENOMIC DNA]</scope>
    <source>
        <strain evidence="7 8">BK92</strain>
    </source>
</reference>
<dbReference type="AlphaFoldDB" id="A0A4Z0GPR4"/>
<comment type="caution">
    <text evidence="7">The sequence shown here is derived from an EMBL/GenBank/DDBJ whole genome shotgun (WGS) entry which is preliminary data.</text>
</comment>
<dbReference type="CDD" id="cd03379">
    <property type="entry name" value="beta_CA_cladeD"/>
    <property type="match status" value="1"/>
</dbReference>
<dbReference type="GO" id="GO:0004089">
    <property type="term" value="F:carbonate dehydratase activity"/>
    <property type="evidence" value="ECO:0007669"/>
    <property type="project" value="UniProtKB-EC"/>
</dbReference>
<evidence type="ECO:0000313" key="7">
    <source>
        <dbReference type="EMBL" id="TGA99166.1"/>
    </source>
</evidence>
<dbReference type="EMBL" id="SRJD01000004">
    <property type="protein sequence ID" value="TGA99166.1"/>
    <property type="molecule type" value="Genomic_DNA"/>
</dbReference>
<dbReference type="PANTHER" id="PTHR43175:SF3">
    <property type="entry name" value="CARBON DISULFIDE HYDROLASE"/>
    <property type="match status" value="1"/>
</dbReference>
<feature type="binding site" evidence="6">
    <location>
        <position position="40"/>
    </location>
    <ligand>
        <name>Zn(2+)</name>
        <dbReference type="ChEBI" id="CHEBI:29105"/>
    </ligand>
</feature>
<keyword evidence="4 6" id="KW-0862">Zinc</keyword>
<evidence type="ECO:0000256" key="3">
    <source>
        <dbReference type="ARBA" id="ARBA00022723"/>
    </source>
</evidence>
<dbReference type="GO" id="GO:0008270">
    <property type="term" value="F:zinc ion binding"/>
    <property type="evidence" value="ECO:0007669"/>
    <property type="project" value="InterPro"/>
</dbReference>
<sequence>MSQLEDILTFNKNFVEKKAYEPFVASGHPAKKMTVVTCMDCRLIELLPQALNIKNGDAIMVKCAGGMIEDPYSSTMKSILVSLYELGSEAVYVIGHTDCGMHGLEAKNMIEDIKKRGVNDQSFAVVRAQGVNPEEWLNGFQSVDEQVRSSIAVVKNHPLLPAGTPVFGLVIDPKTGELRSIK</sequence>